<comment type="catalytic activity">
    <reaction evidence="4">
        <text>an N-acyl-L-alpha-aminoacyl-tRNA + H2O = an N-acyl-L-amino acid + a tRNA + H(+)</text>
        <dbReference type="Rhea" id="RHEA:54448"/>
        <dbReference type="Rhea" id="RHEA-COMP:10123"/>
        <dbReference type="Rhea" id="RHEA-COMP:13883"/>
        <dbReference type="ChEBI" id="CHEBI:15377"/>
        <dbReference type="ChEBI" id="CHEBI:15378"/>
        <dbReference type="ChEBI" id="CHEBI:59874"/>
        <dbReference type="ChEBI" id="CHEBI:78442"/>
        <dbReference type="ChEBI" id="CHEBI:138191"/>
        <dbReference type="EC" id="3.1.1.29"/>
    </reaction>
</comment>
<keyword evidence="2" id="KW-0378">Hydrolase</keyword>
<dbReference type="InterPro" id="IPR023476">
    <property type="entry name" value="Pep_tRNA_hydro_II_dom_sf"/>
</dbReference>
<dbReference type="EC" id="3.1.1.29" evidence="1"/>
<name>A0A835CSV6_APHGI</name>
<accession>A0A835CSV6</accession>
<dbReference type="SUPFAM" id="SSF102462">
    <property type="entry name" value="Peptidyl-tRNA hydrolase II"/>
    <property type="match status" value="1"/>
</dbReference>
<comment type="similarity">
    <text evidence="3">Belongs to the PTH2 family.</text>
</comment>
<evidence type="ECO:0000256" key="3">
    <source>
        <dbReference type="ARBA" id="ARBA00038050"/>
    </source>
</evidence>
<evidence type="ECO:0000256" key="2">
    <source>
        <dbReference type="ARBA" id="ARBA00022801"/>
    </source>
</evidence>
<dbReference type="EMBL" id="JACMRX010000002">
    <property type="protein sequence ID" value="KAF7994712.1"/>
    <property type="molecule type" value="Genomic_DNA"/>
</dbReference>
<reference evidence="5 6" key="1">
    <citation type="submission" date="2020-08" db="EMBL/GenBank/DDBJ databases">
        <title>Aphidius gifuensis genome sequencing and assembly.</title>
        <authorList>
            <person name="Du Z."/>
        </authorList>
    </citation>
    <scope>NUCLEOTIDE SEQUENCE [LARGE SCALE GENOMIC DNA]</scope>
    <source>
        <strain evidence="5">YNYX2018</strain>
        <tissue evidence="5">Adults</tissue>
    </source>
</reference>
<evidence type="ECO:0000313" key="5">
    <source>
        <dbReference type="EMBL" id="KAF7994712.1"/>
    </source>
</evidence>
<dbReference type="FunFam" id="3.40.1490.10:FF:000001">
    <property type="entry name" value="Peptidyl-tRNA hydrolase 2"/>
    <property type="match status" value="1"/>
</dbReference>
<protein>
    <recommendedName>
        <fullName evidence="1">peptidyl-tRNA hydrolase</fullName>
        <ecNumber evidence="1">3.1.1.29</ecNumber>
    </recommendedName>
</protein>
<comment type="caution">
    <text evidence="5">The sequence shown here is derived from an EMBL/GenBank/DDBJ whole genome shotgun (WGS) entry which is preliminary data.</text>
</comment>
<dbReference type="InterPro" id="IPR002833">
    <property type="entry name" value="PTH2"/>
</dbReference>
<dbReference type="Pfam" id="PF01981">
    <property type="entry name" value="PTH2"/>
    <property type="match status" value="1"/>
</dbReference>
<evidence type="ECO:0000256" key="4">
    <source>
        <dbReference type="ARBA" id="ARBA00048707"/>
    </source>
</evidence>
<organism evidence="5 6">
    <name type="scientific">Aphidius gifuensis</name>
    <name type="common">Parasitoid wasp</name>
    <dbReference type="NCBI Taxonomy" id="684658"/>
    <lineage>
        <taxon>Eukaryota</taxon>
        <taxon>Metazoa</taxon>
        <taxon>Ecdysozoa</taxon>
        <taxon>Arthropoda</taxon>
        <taxon>Hexapoda</taxon>
        <taxon>Insecta</taxon>
        <taxon>Pterygota</taxon>
        <taxon>Neoptera</taxon>
        <taxon>Endopterygota</taxon>
        <taxon>Hymenoptera</taxon>
        <taxon>Apocrita</taxon>
        <taxon>Ichneumonoidea</taxon>
        <taxon>Braconidae</taxon>
        <taxon>Aphidiinae</taxon>
        <taxon>Aphidius</taxon>
    </lineage>
</organism>
<evidence type="ECO:0000256" key="1">
    <source>
        <dbReference type="ARBA" id="ARBA00013260"/>
    </source>
</evidence>
<dbReference type="Proteomes" id="UP000639338">
    <property type="component" value="Unassembled WGS sequence"/>
</dbReference>
<dbReference type="PANTHER" id="PTHR12649:SF11">
    <property type="entry name" value="PEPTIDYL-TRNA HYDROLASE 2, MITOCHONDRIAL"/>
    <property type="match status" value="1"/>
</dbReference>
<proteinExistence type="inferred from homology"/>
<dbReference type="GO" id="GO:0005829">
    <property type="term" value="C:cytosol"/>
    <property type="evidence" value="ECO:0007669"/>
    <property type="project" value="TreeGrafter"/>
</dbReference>
<keyword evidence="6" id="KW-1185">Reference proteome</keyword>
<dbReference type="Gene3D" id="3.40.1490.10">
    <property type="entry name" value="Bit1"/>
    <property type="match status" value="1"/>
</dbReference>
<evidence type="ECO:0000313" key="6">
    <source>
        <dbReference type="Proteomes" id="UP000639338"/>
    </source>
</evidence>
<dbReference type="GO" id="GO:0004045">
    <property type="term" value="F:peptidyl-tRNA hydrolase activity"/>
    <property type="evidence" value="ECO:0007669"/>
    <property type="project" value="UniProtKB-EC"/>
</dbReference>
<sequence length="169" mass="18584">MDFWNEFLKSIDDLKLGFFVALALGYGLYRLSKITIKPETTTNDNDMMIDDTNGEYKMVLVIRNDLKMGKGKVAAQCAHAAVAGYAAAMKIPKYLQAWEESGHKKITLKVDSVEELDKIKKEAKKKGLIAVTIQDAGRTQIAAGSKTVCCVGPGPDELVDEVTGHLKLY</sequence>
<gene>
    <name evidence="5" type="ORF">HCN44_004184</name>
</gene>
<dbReference type="NCBIfam" id="NF003314">
    <property type="entry name" value="PRK04322.1"/>
    <property type="match status" value="1"/>
</dbReference>
<dbReference type="PANTHER" id="PTHR12649">
    <property type="entry name" value="PEPTIDYL-TRNA HYDROLASE 2"/>
    <property type="match status" value="1"/>
</dbReference>
<dbReference type="NCBIfam" id="TIGR00283">
    <property type="entry name" value="arch_pth2"/>
    <property type="match status" value="1"/>
</dbReference>
<dbReference type="OrthoDB" id="1733656at2759"/>
<dbReference type="AlphaFoldDB" id="A0A835CSV6"/>